<reference evidence="2" key="1">
    <citation type="submission" date="2020-06" db="EMBL/GenBank/DDBJ databases">
        <title>Legume-microbial interactions unlock mineral nutrients during tropical forest succession.</title>
        <authorList>
            <person name="Epihov D.Z."/>
        </authorList>
    </citation>
    <scope>NUCLEOTIDE SEQUENCE [LARGE SCALE GENOMIC DNA]</scope>
    <source>
        <strain evidence="2">Pan2503</strain>
    </source>
</reference>
<dbReference type="InterPro" id="IPR005586">
    <property type="entry name" value="ABC_trans_aux"/>
</dbReference>
<evidence type="ECO:0000313" key="3">
    <source>
        <dbReference type="Proteomes" id="UP000567293"/>
    </source>
</evidence>
<dbReference type="Gene3D" id="3.40.50.10610">
    <property type="entry name" value="ABC-type transport auxiliary lipoprotein component"/>
    <property type="match status" value="1"/>
</dbReference>
<protein>
    <submittedName>
        <fullName evidence="2">Membrane integrity-associated transporter subunit PqiC</fullName>
    </submittedName>
</protein>
<dbReference type="AlphaFoldDB" id="A0A7V8SVQ7"/>
<gene>
    <name evidence="2" type="ORF">HRJ53_04050</name>
</gene>
<dbReference type="Proteomes" id="UP000567293">
    <property type="component" value="Unassembled WGS sequence"/>
</dbReference>
<proteinExistence type="predicted"/>
<comment type="caution">
    <text evidence="2">The sequence shown here is derived from an EMBL/GenBank/DDBJ whole genome shotgun (WGS) entry which is preliminary data.</text>
</comment>
<dbReference type="Pfam" id="PF03886">
    <property type="entry name" value="ABC_trans_aux"/>
    <property type="match status" value="1"/>
</dbReference>
<keyword evidence="3" id="KW-1185">Reference proteome</keyword>
<organism evidence="2 3">
    <name type="scientific">Candidatus Acidiferrum panamense</name>
    <dbReference type="NCBI Taxonomy" id="2741543"/>
    <lineage>
        <taxon>Bacteria</taxon>
        <taxon>Pseudomonadati</taxon>
        <taxon>Acidobacteriota</taxon>
        <taxon>Terriglobia</taxon>
        <taxon>Candidatus Acidiferrales</taxon>
        <taxon>Candidatus Acidiferrum</taxon>
    </lineage>
</organism>
<feature type="domain" description="ABC-type transport auxiliary lipoprotein component" evidence="1">
    <location>
        <begin position="73"/>
        <end position="216"/>
    </location>
</feature>
<evidence type="ECO:0000259" key="1">
    <source>
        <dbReference type="Pfam" id="PF03886"/>
    </source>
</evidence>
<name>A0A7V8SVQ7_9BACT</name>
<dbReference type="SUPFAM" id="SSF159594">
    <property type="entry name" value="XCC0632-like"/>
    <property type="match status" value="1"/>
</dbReference>
<accession>A0A7V8SVQ7</accession>
<dbReference type="EMBL" id="JACDQQ010000393">
    <property type="protein sequence ID" value="MBA0084148.1"/>
    <property type="molecule type" value="Genomic_DNA"/>
</dbReference>
<evidence type="ECO:0000313" key="2">
    <source>
        <dbReference type="EMBL" id="MBA0084148.1"/>
    </source>
</evidence>
<sequence>MSPTKIDAATRQLGKAHSFAFVKAASMKMRVVTFLCVMMAGLLGSCGAARPSKYYQLTVPGAAGAQTADSAPEGKANDPIPLTLLVGNLMASHLYREDRIVYGGAGEQMGTYEYQRWAEPPTEMVQEVLLRALRSSGRFRAVYAQRSNINGDFLLRGRIYDFKEVSGNQMTARVTMELEMRDLKTGATVWTHYYQHDEPVSGKDVPAVVAALDKNVLLGVKQVLGSLEEYFAAHPAK</sequence>